<feature type="transmembrane region" description="Helical" evidence="6">
    <location>
        <begin position="52"/>
        <end position="72"/>
    </location>
</feature>
<dbReference type="RefSeq" id="WP_252111881.1">
    <property type="nucleotide sequence ID" value="NZ_JAMSHT010000001.1"/>
</dbReference>
<evidence type="ECO:0000256" key="4">
    <source>
        <dbReference type="ARBA" id="ARBA00022989"/>
    </source>
</evidence>
<dbReference type="GO" id="GO:0033013">
    <property type="term" value="P:tetrapyrrole metabolic process"/>
    <property type="evidence" value="ECO:0007669"/>
    <property type="project" value="UniProtKB-ARBA"/>
</dbReference>
<sequence>MSDAKNDKGIWKRALWLVPLTVVGGSLSGIGFGPDGWYEALEKPSFQPPSYLFGIVWPALYTMIALALATVLNEPRSKARDTAVTLWIIQLAINFTWSYAFFEARAIGYAKWHLLAMLVVAALTAGRFYRIRPLAGLLMLPYLAWLIFAFTLNSAIVSLNPGAGQPLFG</sequence>
<evidence type="ECO:0000313" key="7">
    <source>
        <dbReference type="EMBL" id="MCM8556564.1"/>
    </source>
</evidence>
<keyword evidence="5 6" id="KW-0472">Membrane</keyword>
<dbReference type="PANTHER" id="PTHR10057">
    <property type="entry name" value="PERIPHERAL-TYPE BENZODIAZEPINE RECEPTOR"/>
    <property type="match status" value="1"/>
</dbReference>
<evidence type="ECO:0000256" key="6">
    <source>
        <dbReference type="SAM" id="Phobius"/>
    </source>
</evidence>
<feature type="transmembrane region" description="Helical" evidence="6">
    <location>
        <begin position="108"/>
        <end position="125"/>
    </location>
</feature>
<dbReference type="InterPro" id="IPR004307">
    <property type="entry name" value="TspO_MBR"/>
</dbReference>
<dbReference type="Pfam" id="PF03073">
    <property type="entry name" value="TspO_MBR"/>
    <property type="match status" value="1"/>
</dbReference>
<gene>
    <name evidence="7" type="ORF">NDO55_01855</name>
</gene>
<dbReference type="FunFam" id="1.20.1260.100:FF:000001">
    <property type="entry name" value="translocator protein 2"/>
    <property type="match status" value="1"/>
</dbReference>
<evidence type="ECO:0000313" key="8">
    <source>
        <dbReference type="Proteomes" id="UP001155128"/>
    </source>
</evidence>
<keyword evidence="3 6" id="KW-0812">Transmembrane</keyword>
<dbReference type="CDD" id="cd15904">
    <property type="entry name" value="TSPO_MBR"/>
    <property type="match status" value="1"/>
</dbReference>
<dbReference type="AlphaFoldDB" id="A0A9X2EJ46"/>
<evidence type="ECO:0000256" key="2">
    <source>
        <dbReference type="ARBA" id="ARBA00007524"/>
    </source>
</evidence>
<comment type="caution">
    <text evidence="7">The sequence shown here is derived from an EMBL/GenBank/DDBJ whole genome shotgun (WGS) entry which is preliminary data.</text>
</comment>
<feature type="transmembrane region" description="Helical" evidence="6">
    <location>
        <begin position="84"/>
        <end position="102"/>
    </location>
</feature>
<dbReference type="Gene3D" id="1.20.1260.100">
    <property type="entry name" value="TspO/MBR protein"/>
    <property type="match status" value="1"/>
</dbReference>
<keyword evidence="4 6" id="KW-1133">Transmembrane helix</keyword>
<name>A0A9X2EJ46_9SPHN</name>
<dbReference type="PIRSF" id="PIRSF005859">
    <property type="entry name" value="PBR"/>
    <property type="match status" value="1"/>
</dbReference>
<protein>
    <submittedName>
        <fullName evidence="7">Tryptophan-rich sensory protein</fullName>
    </submittedName>
</protein>
<evidence type="ECO:0000256" key="3">
    <source>
        <dbReference type="ARBA" id="ARBA00022692"/>
    </source>
</evidence>
<feature type="transmembrane region" description="Helical" evidence="6">
    <location>
        <begin position="14"/>
        <end position="32"/>
    </location>
</feature>
<feature type="transmembrane region" description="Helical" evidence="6">
    <location>
        <begin position="137"/>
        <end position="159"/>
    </location>
</feature>
<comment type="similarity">
    <text evidence="2">Belongs to the TspO/BZRP family.</text>
</comment>
<dbReference type="InterPro" id="IPR038330">
    <property type="entry name" value="TspO/MBR-related_sf"/>
</dbReference>
<organism evidence="7 8">
    <name type="scientific">Sphingomicrobium sediminis</name>
    <dbReference type="NCBI Taxonomy" id="2950949"/>
    <lineage>
        <taxon>Bacteria</taxon>
        <taxon>Pseudomonadati</taxon>
        <taxon>Pseudomonadota</taxon>
        <taxon>Alphaproteobacteria</taxon>
        <taxon>Sphingomonadales</taxon>
        <taxon>Sphingomonadaceae</taxon>
        <taxon>Sphingomicrobium</taxon>
    </lineage>
</organism>
<reference evidence="7" key="1">
    <citation type="submission" date="2022-06" db="EMBL/GenBank/DDBJ databases">
        <title>Sphingomicrobium sedimins sp. nov., a marine bacterium isolated from tidal flat.</title>
        <authorList>
            <person name="Kim C.-H."/>
            <person name="Yoo Y."/>
            <person name="Kim J.-J."/>
        </authorList>
    </citation>
    <scope>NUCLEOTIDE SEQUENCE</scope>
    <source>
        <strain evidence="7">GRR-S6-50</strain>
    </source>
</reference>
<accession>A0A9X2EJ46</accession>
<evidence type="ECO:0000256" key="5">
    <source>
        <dbReference type="ARBA" id="ARBA00023136"/>
    </source>
</evidence>
<comment type="subcellular location">
    <subcellularLocation>
        <location evidence="1">Membrane</location>
        <topology evidence="1">Multi-pass membrane protein</topology>
    </subcellularLocation>
</comment>
<dbReference type="PANTHER" id="PTHR10057:SF0">
    <property type="entry name" value="TRANSLOCATOR PROTEIN"/>
    <property type="match status" value="1"/>
</dbReference>
<evidence type="ECO:0000256" key="1">
    <source>
        <dbReference type="ARBA" id="ARBA00004141"/>
    </source>
</evidence>
<dbReference type="EMBL" id="JAMSHT010000001">
    <property type="protein sequence ID" value="MCM8556564.1"/>
    <property type="molecule type" value="Genomic_DNA"/>
</dbReference>
<proteinExistence type="inferred from homology"/>
<dbReference type="GO" id="GO:0016020">
    <property type="term" value="C:membrane"/>
    <property type="evidence" value="ECO:0007669"/>
    <property type="project" value="UniProtKB-SubCell"/>
</dbReference>
<keyword evidence="8" id="KW-1185">Reference proteome</keyword>
<dbReference type="Proteomes" id="UP001155128">
    <property type="component" value="Unassembled WGS sequence"/>
</dbReference>